<dbReference type="PRINTS" id="PR01265">
    <property type="entry name" value="LINKMODULE"/>
</dbReference>
<dbReference type="Pfam" id="PF00059">
    <property type="entry name" value="Lectin_C"/>
    <property type="match status" value="1"/>
</dbReference>
<evidence type="ECO:0000256" key="3">
    <source>
        <dbReference type="ARBA" id="ARBA00022525"/>
    </source>
</evidence>
<feature type="domain" description="Link" evidence="23">
    <location>
        <begin position="530"/>
        <end position="626"/>
    </location>
</feature>
<dbReference type="InterPro" id="IPR000742">
    <property type="entry name" value="EGF"/>
</dbReference>
<dbReference type="Pfam" id="PF00193">
    <property type="entry name" value="Xlink"/>
    <property type="match status" value="4"/>
</dbReference>
<accession>A0AAN8D6Y5</accession>
<evidence type="ECO:0000256" key="14">
    <source>
        <dbReference type="PROSITE-ProRule" id="PRU00076"/>
    </source>
</evidence>
<evidence type="ECO:0000256" key="12">
    <source>
        <dbReference type="ARBA" id="ARBA00023319"/>
    </source>
</evidence>
<dbReference type="Proteomes" id="UP001335648">
    <property type="component" value="Unassembled WGS sequence"/>
</dbReference>
<feature type="chain" id="PRO_5042971088" description="Aggrecan" evidence="18">
    <location>
        <begin position="18"/>
        <end position="1317"/>
    </location>
</feature>
<evidence type="ECO:0000256" key="7">
    <source>
        <dbReference type="ARBA" id="ARBA00022737"/>
    </source>
</evidence>
<feature type="signal peptide" evidence="18">
    <location>
        <begin position="1"/>
        <end position="17"/>
    </location>
</feature>
<dbReference type="GO" id="GO:0005509">
    <property type="term" value="F:calcium ion binding"/>
    <property type="evidence" value="ECO:0007669"/>
    <property type="project" value="InterPro"/>
</dbReference>
<evidence type="ECO:0000259" key="19">
    <source>
        <dbReference type="PROSITE" id="PS50026"/>
    </source>
</evidence>
<dbReference type="GO" id="GO:0010001">
    <property type="term" value="P:glial cell differentiation"/>
    <property type="evidence" value="ECO:0007669"/>
    <property type="project" value="TreeGrafter"/>
</dbReference>
<dbReference type="SMART" id="SM00032">
    <property type="entry name" value="CCP"/>
    <property type="match status" value="1"/>
</dbReference>
<sequence>MIRWIVLLSVSLHVISAAFDYIYEEHSFMDPEDVLSVSIPLEEPQRPLLGATLVLPCYFEDHTVPDPGAPSIAPLAHRIKWSHVTKEKVTTILVALEGRVLISESYLDRVHLVGYPMTSTDVSIKISELRSSDTGVYRCEVQHGIEDSHDIVHVQVQGMVFHYRAIIGRYSLTFEKAKAVCMQNSAVMASAEQLQAAYDDGFHQCDAGWLSDQTVRYPIQDPRVNCYGDKEELPGVRTYGVRDLNETYDVYCFTEKMTGRVFYTAAAEKFNFSEAEFACSSQGAQLATTGQLYLAWQGGLLGVRTVHLYTNQTGYPLPESRYDAFCYTESTDEEGSGIIEEGSGLLSVTTVTLSPEVFFRRTTTESEAVGEVETQQPTQVDFTESPIQLPLPQPPNVTELVVDLIEPATARPDTRREPGKGFVMPPTGVVFHYRSGSSRYAFTFVEAQLACQSVGASIATPKQLQAAYKAGYHQCDAGWLLDQTVRYPIVFPREKCDGDLGELPGVRSYGLRPGDERYDVYCYIDGIKGEVFHVGSAEGLTYDEASSSCQEQNAVLASPGELYAAWKMGFDKCRAGWLVDRSIRYPINKPRDGCGGGKPGVHTVHAHPDQIGSPELDARFDAYCFRADFLLIANETGLNITDIKAALLNLTSITDLLKPAVPSIVAPIPVETSGSGSGSADFGSGSAVDGASGGHSGDLSGSGSGMLSGSGDLSGSGFSSAESGSSIDSSGESGQFSGMFSGFITGQDFSGFRGFPSGFSSGSASGHSGELSGSGDSQILLIDGQLIDTSISTTNKEYELGGGLLAFSGSGDISGSGIISGDLSGSASGSGSGFFSSGVTFIGSGFTDLTVSSSGEQEASGLLVYSSGQGSGGHLSGFGSSSFTSGSGSGMSGSESSTSGEESSFTFLSGDFTSEVSRDTTLSMELGDGSVEYSGEGSSSSSGLSSGTGDNHLSTASGSSSGSSSGYLPMVVPPSPSSNWALTESTIGPEEVHGLVEPTQIPVDVYGTPYSVLAPAGLAAPPTAASPISVQTPGFVKGTDSLEGFNPCEPNPCGASLCIVEDGVAVCHEVDVCHPNPCANGATCVESAESYKCLCLPSYGGERCEIDEQQCEDRWTKFQGNCYRYFSDRKLWLDAEQQCRDMNAHLASIITPEEQDFVNSNGQNYQWIGLNDKTVANDFRWTDGTPLQYENWKLNQPDNYFNSGEDCVVMIWHQNGQWNDVPCNYRLPFTCKKGPVSCGAPPEVENSHMFGNKREEYPVNSIIRYQCNPGFLQRHPPVVRCKADGQWEEPQVECTDVKARKRTQPSTNRMAAGGKLH</sequence>
<feature type="disulfide bond" evidence="16">
    <location>
        <begin position="205"/>
        <end position="226"/>
    </location>
</feature>
<dbReference type="GO" id="GO:0048812">
    <property type="term" value="P:neuron projection morphogenesis"/>
    <property type="evidence" value="ECO:0007669"/>
    <property type="project" value="UniProtKB-ARBA"/>
</dbReference>
<dbReference type="InterPro" id="IPR036179">
    <property type="entry name" value="Ig-like_dom_sf"/>
</dbReference>
<dbReference type="InterPro" id="IPR007110">
    <property type="entry name" value="Ig-like_dom"/>
</dbReference>
<comment type="subcellular location">
    <subcellularLocation>
        <location evidence="1">Secreted</location>
        <location evidence="1">Extracellular space</location>
        <location evidence="1">Extracellular matrix</location>
    </subcellularLocation>
</comment>
<dbReference type="FunFam" id="3.10.100.10:FF:000001">
    <property type="entry name" value="Hyaluronan proteoglycan link protein 1"/>
    <property type="match status" value="1"/>
</dbReference>
<evidence type="ECO:0000259" key="23">
    <source>
        <dbReference type="PROSITE" id="PS50963"/>
    </source>
</evidence>
<dbReference type="Gene3D" id="2.60.40.10">
    <property type="entry name" value="Immunoglobulins"/>
    <property type="match status" value="1"/>
</dbReference>
<keyword evidence="6 18" id="KW-0732">Signal</keyword>
<evidence type="ECO:0000256" key="17">
    <source>
        <dbReference type="SAM" id="MobiDB-lite"/>
    </source>
</evidence>
<dbReference type="SMART" id="SM00179">
    <property type="entry name" value="EGF_CA"/>
    <property type="match status" value="1"/>
</dbReference>
<feature type="domain" description="Ig-like" evidence="21">
    <location>
        <begin position="31"/>
        <end position="152"/>
    </location>
</feature>
<feature type="disulfide bond" evidence="16">
    <location>
        <begin position="475"/>
        <end position="496"/>
    </location>
</feature>
<evidence type="ECO:0000256" key="1">
    <source>
        <dbReference type="ARBA" id="ARBA00004498"/>
    </source>
</evidence>
<dbReference type="Pfam" id="PF00084">
    <property type="entry name" value="Sushi"/>
    <property type="match status" value="1"/>
</dbReference>
<reference evidence="24 25" key="1">
    <citation type="journal article" date="2023" name="Mol. Biol. Evol.">
        <title>Genomics of Secondarily Temperate Adaptation in the Only Non-Antarctic Icefish.</title>
        <authorList>
            <person name="Rivera-Colon A.G."/>
            <person name="Rayamajhi N."/>
            <person name="Minhas B.F."/>
            <person name="Madrigal G."/>
            <person name="Bilyk K.T."/>
            <person name="Yoon V."/>
            <person name="Hune M."/>
            <person name="Gregory S."/>
            <person name="Cheng C.H.C."/>
            <person name="Catchen J.M."/>
        </authorList>
    </citation>
    <scope>NUCLEOTIDE SEQUENCE [LARGE SCALE GENOMIC DNA]</scope>
    <source>
        <strain evidence="24">JC2023a</strain>
    </source>
</reference>
<evidence type="ECO:0000256" key="15">
    <source>
        <dbReference type="PROSITE-ProRule" id="PRU00302"/>
    </source>
</evidence>
<proteinExistence type="inferred from homology"/>
<dbReference type="GO" id="GO:0005886">
    <property type="term" value="C:plasma membrane"/>
    <property type="evidence" value="ECO:0007669"/>
    <property type="project" value="UniProtKB-ARBA"/>
</dbReference>
<evidence type="ECO:0000256" key="11">
    <source>
        <dbReference type="ARBA" id="ARBA00023290"/>
    </source>
</evidence>
<feature type="compositionally biased region" description="Low complexity" evidence="17">
    <location>
        <begin position="927"/>
        <end position="949"/>
    </location>
</feature>
<dbReference type="PROSITE" id="PS50963">
    <property type="entry name" value="LINK_2"/>
    <property type="match status" value="4"/>
</dbReference>
<dbReference type="PANTHER" id="PTHR22804:SF60">
    <property type="entry name" value="AGGRECAN A"/>
    <property type="match status" value="1"/>
</dbReference>
<feature type="region of interest" description="Disordered" evidence="17">
    <location>
        <begin position="927"/>
        <end position="970"/>
    </location>
</feature>
<comment type="caution">
    <text evidence="24">The sequence shown here is derived from an EMBL/GenBank/DDBJ whole genome shotgun (WGS) entry which is preliminary data.</text>
</comment>
<evidence type="ECO:0000256" key="8">
    <source>
        <dbReference type="ARBA" id="ARBA00022974"/>
    </source>
</evidence>
<dbReference type="InterPro" id="IPR016187">
    <property type="entry name" value="CTDL_fold"/>
</dbReference>
<evidence type="ECO:0000259" key="21">
    <source>
        <dbReference type="PROSITE" id="PS50835"/>
    </source>
</evidence>
<dbReference type="Gene3D" id="3.10.100.10">
    <property type="entry name" value="Mannose-Binding Protein A, subunit A"/>
    <property type="match status" value="5"/>
</dbReference>
<feature type="disulfide bond" evidence="15">
    <location>
        <begin position="1267"/>
        <end position="1294"/>
    </location>
</feature>
<evidence type="ECO:0000313" key="25">
    <source>
        <dbReference type="Proteomes" id="UP001335648"/>
    </source>
</evidence>
<dbReference type="PROSITE" id="PS00290">
    <property type="entry name" value="IG_MHC"/>
    <property type="match status" value="1"/>
</dbReference>
<feature type="compositionally biased region" description="Gly residues" evidence="17">
    <location>
        <begin position="691"/>
        <end position="714"/>
    </location>
</feature>
<evidence type="ECO:0000256" key="2">
    <source>
        <dbReference type="ARBA" id="ARBA00006838"/>
    </source>
</evidence>
<evidence type="ECO:0000313" key="24">
    <source>
        <dbReference type="EMBL" id="KAK5915805.1"/>
    </source>
</evidence>
<dbReference type="InterPro" id="IPR013106">
    <property type="entry name" value="Ig_V-set"/>
</dbReference>
<keyword evidence="25" id="KW-1185">Reference proteome</keyword>
<dbReference type="SUPFAM" id="SSF56436">
    <property type="entry name" value="C-type lectin-like"/>
    <property type="match status" value="5"/>
</dbReference>
<dbReference type="SMART" id="SM00181">
    <property type="entry name" value="EGF"/>
    <property type="match status" value="1"/>
</dbReference>
<dbReference type="FunFam" id="3.10.100.10:FF:000011">
    <property type="entry name" value="Aggrecan core protein"/>
    <property type="match status" value="1"/>
</dbReference>
<dbReference type="InterPro" id="IPR035976">
    <property type="entry name" value="Sushi/SCR/CCP_sf"/>
</dbReference>
<keyword evidence="15" id="KW-0768">Sushi</keyword>
<gene>
    <name evidence="24" type="ORF">CesoFtcFv8_001365</name>
</gene>
<dbReference type="SUPFAM" id="SSF57535">
    <property type="entry name" value="Complement control module/SCR domain"/>
    <property type="match status" value="1"/>
</dbReference>
<dbReference type="Pfam" id="PF00008">
    <property type="entry name" value="EGF"/>
    <property type="match status" value="1"/>
</dbReference>
<feature type="domain" description="Sushi" evidence="22">
    <location>
        <begin position="1236"/>
        <end position="1296"/>
    </location>
</feature>
<dbReference type="PROSITE" id="PS50923">
    <property type="entry name" value="SUSHI"/>
    <property type="match status" value="1"/>
</dbReference>
<dbReference type="GO" id="GO:0002052">
    <property type="term" value="P:positive regulation of neuroblast proliferation"/>
    <property type="evidence" value="ECO:0007669"/>
    <property type="project" value="TreeGrafter"/>
</dbReference>
<feature type="domain" description="Link" evidence="23">
    <location>
        <begin position="259"/>
        <end position="352"/>
    </location>
</feature>
<feature type="disulfide bond" evidence="14">
    <location>
        <begin position="1095"/>
        <end position="1104"/>
    </location>
</feature>
<keyword evidence="11" id="KW-0373">Hyaluronic acid</keyword>
<dbReference type="Gene3D" id="2.10.70.10">
    <property type="entry name" value="Complement Module, domain 1"/>
    <property type="match status" value="1"/>
</dbReference>
<dbReference type="InterPro" id="IPR018378">
    <property type="entry name" value="C-type_lectin_CS"/>
</dbReference>
<dbReference type="SUPFAM" id="SSF48726">
    <property type="entry name" value="Immunoglobulin"/>
    <property type="match status" value="1"/>
</dbReference>
<keyword evidence="8" id="KW-0654">Proteoglycan</keyword>
<dbReference type="GO" id="GO:0007155">
    <property type="term" value="P:cell adhesion"/>
    <property type="evidence" value="ECO:0007669"/>
    <property type="project" value="InterPro"/>
</dbReference>
<keyword evidence="4" id="KW-0272">Extracellular matrix</keyword>
<dbReference type="InterPro" id="IPR016186">
    <property type="entry name" value="C-type_lectin-like/link_sf"/>
</dbReference>
<dbReference type="GO" id="GO:0045202">
    <property type="term" value="C:synapse"/>
    <property type="evidence" value="ECO:0007669"/>
    <property type="project" value="TreeGrafter"/>
</dbReference>
<feature type="region of interest" description="Disordered" evidence="17">
    <location>
        <begin position="1296"/>
        <end position="1317"/>
    </location>
</feature>
<feature type="domain" description="Link" evidence="23">
    <location>
        <begin position="429"/>
        <end position="524"/>
    </location>
</feature>
<dbReference type="InterPro" id="IPR003006">
    <property type="entry name" value="Ig/MHC_CS"/>
</dbReference>
<dbReference type="PROSITE" id="PS50835">
    <property type="entry name" value="IG_LIKE"/>
    <property type="match status" value="1"/>
</dbReference>
<dbReference type="FunFam" id="2.10.70.10:FF:000003">
    <property type="entry name" value="Versican core protein"/>
    <property type="match status" value="1"/>
</dbReference>
<keyword evidence="12" id="KW-0393">Immunoglobulin domain</keyword>
<organism evidence="24 25">
    <name type="scientific">Champsocephalus esox</name>
    <name type="common">pike icefish</name>
    <dbReference type="NCBI Taxonomy" id="159716"/>
    <lineage>
        <taxon>Eukaryota</taxon>
        <taxon>Metazoa</taxon>
        <taxon>Chordata</taxon>
        <taxon>Craniata</taxon>
        <taxon>Vertebrata</taxon>
        <taxon>Euteleostomi</taxon>
        <taxon>Actinopterygii</taxon>
        <taxon>Neopterygii</taxon>
        <taxon>Teleostei</taxon>
        <taxon>Neoteleostei</taxon>
        <taxon>Acanthomorphata</taxon>
        <taxon>Eupercaria</taxon>
        <taxon>Perciformes</taxon>
        <taxon>Notothenioidei</taxon>
        <taxon>Channichthyidae</taxon>
        <taxon>Champsocephalus</taxon>
    </lineage>
</organism>
<feature type="domain" description="Link" evidence="23">
    <location>
        <begin position="159"/>
        <end position="254"/>
    </location>
</feature>
<dbReference type="InterPro" id="IPR001304">
    <property type="entry name" value="C-type_lectin-like"/>
</dbReference>
<dbReference type="PROSITE" id="PS00615">
    <property type="entry name" value="C_TYPE_LECTIN_1"/>
    <property type="match status" value="1"/>
</dbReference>
<keyword evidence="3" id="KW-0964">Secreted</keyword>
<evidence type="ECO:0000256" key="18">
    <source>
        <dbReference type="SAM" id="SignalP"/>
    </source>
</evidence>
<dbReference type="InterPro" id="IPR000538">
    <property type="entry name" value="Link_dom"/>
</dbReference>
<dbReference type="InterPro" id="IPR000436">
    <property type="entry name" value="Sushi_SCR_CCP_dom"/>
</dbReference>
<feature type="compositionally biased region" description="Low complexity" evidence="17">
    <location>
        <begin position="672"/>
        <end position="690"/>
    </location>
</feature>
<feature type="compositionally biased region" description="Low complexity" evidence="17">
    <location>
        <begin position="715"/>
        <end position="733"/>
    </location>
</feature>
<dbReference type="GO" id="GO:0007417">
    <property type="term" value="P:central nervous system development"/>
    <property type="evidence" value="ECO:0007669"/>
    <property type="project" value="TreeGrafter"/>
</dbReference>
<feature type="domain" description="C-type lectin" evidence="20">
    <location>
        <begin position="1118"/>
        <end position="1232"/>
    </location>
</feature>
<dbReference type="PROSITE" id="PS00022">
    <property type="entry name" value="EGF_1"/>
    <property type="match status" value="1"/>
</dbReference>
<evidence type="ECO:0000256" key="5">
    <source>
        <dbReference type="ARBA" id="ARBA00022536"/>
    </source>
</evidence>
<dbReference type="PROSITE" id="PS01241">
    <property type="entry name" value="LINK_1"/>
    <property type="match status" value="3"/>
</dbReference>
<dbReference type="SMART" id="SM00445">
    <property type="entry name" value="LINK"/>
    <property type="match status" value="4"/>
</dbReference>
<dbReference type="InterPro" id="IPR001881">
    <property type="entry name" value="EGF-like_Ca-bd_dom"/>
</dbReference>
<keyword evidence="5 14" id="KW-0245">EGF-like domain</keyword>
<keyword evidence="9 14" id="KW-1015">Disulfide bond</keyword>
<dbReference type="SMART" id="SM00406">
    <property type="entry name" value="IGv"/>
    <property type="match status" value="1"/>
</dbReference>
<evidence type="ECO:0000256" key="6">
    <source>
        <dbReference type="ARBA" id="ARBA00022729"/>
    </source>
</evidence>
<feature type="compositionally biased region" description="Low complexity" evidence="17">
    <location>
        <begin position="957"/>
        <end position="966"/>
    </location>
</feature>
<evidence type="ECO:0000256" key="16">
    <source>
        <dbReference type="PROSITE-ProRule" id="PRU00323"/>
    </source>
</evidence>
<evidence type="ECO:0000259" key="22">
    <source>
        <dbReference type="PROSITE" id="PS50923"/>
    </source>
</evidence>
<dbReference type="GO" id="GO:0005540">
    <property type="term" value="F:hyaluronic acid binding"/>
    <property type="evidence" value="ECO:0007669"/>
    <property type="project" value="UniProtKB-KW"/>
</dbReference>
<comment type="similarity">
    <text evidence="13">Belongs to the HAPLN family.</text>
</comment>
<dbReference type="PANTHER" id="PTHR22804">
    <property type="entry name" value="AGGRECAN/VERSICAN PROTEOGLYCAN"/>
    <property type="match status" value="1"/>
</dbReference>
<evidence type="ECO:0000256" key="13">
    <source>
        <dbReference type="ARBA" id="ARBA00038272"/>
    </source>
</evidence>
<dbReference type="Gene3D" id="2.10.25.10">
    <property type="entry name" value="Laminin"/>
    <property type="match status" value="1"/>
</dbReference>
<dbReference type="PROSITE" id="PS50026">
    <property type="entry name" value="EGF_3"/>
    <property type="match status" value="1"/>
</dbReference>
<dbReference type="PROSITE" id="PS50041">
    <property type="entry name" value="C_TYPE_LECTIN_2"/>
    <property type="match status" value="1"/>
</dbReference>
<dbReference type="GO" id="GO:0001501">
    <property type="term" value="P:skeletal system development"/>
    <property type="evidence" value="ECO:0007669"/>
    <property type="project" value="TreeGrafter"/>
</dbReference>
<dbReference type="FunFam" id="3.10.100.10:FF:000002">
    <property type="entry name" value="Hyaluronan proteoglycan link protein 1"/>
    <property type="match status" value="1"/>
</dbReference>
<feature type="region of interest" description="Disordered" evidence="17">
    <location>
        <begin position="672"/>
        <end position="733"/>
    </location>
</feature>
<name>A0AAN8D6Y5_9TELE</name>
<feature type="disulfide bond" evidence="16">
    <location>
        <begin position="573"/>
        <end position="594"/>
    </location>
</feature>
<feature type="disulfide bond" evidence="15">
    <location>
        <begin position="1238"/>
        <end position="1281"/>
    </location>
</feature>
<keyword evidence="7" id="KW-0677">Repeat</keyword>
<comment type="caution">
    <text evidence="14">Lacks conserved residue(s) required for the propagation of feature annotation.</text>
</comment>
<dbReference type="GO" id="GO:0005615">
    <property type="term" value="C:extracellular space"/>
    <property type="evidence" value="ECO:0007669"/>
    <property type="project" value="TreeGrafter"/>
</dbReference>
<dbReference type="InterPro" id="IPR050691">
    <property type="entry name" value="Hyaluronan_bind_Proteoglycan"/>
</dbReference>
<dbReference type="SMART" id="SM00034">
    <property type="entry name" value="CLECT"/>
    <property type="match status" value="1"/>
</dbReference>
<evidence type="ECO:0008006" key="26">
    <source>
        <dbReference type="Google" id="ProtNLM"/>
    </source>
</evidence>
<dbReference type="FunFam" id="3.10.100.10:FF:000003">
    <property type="entry name" value="Versican core protein"/>
    <property type="match status" value="1"/>
</dbReference>
<dbReference type="GO" id="GO:0072534">
    <property type="term" value="C:perineuronal net"/>
    <property type="evidence" value="ECO:0007669"/>
    <property type="project" value="TreeGrafter"/>
</dbReference>
<dbReference type="CDD" id="cd00033">
    <property type="entry name" value="CCP"/>
    <property type="match status" value="1"/>
</dbReference>
<evidence type="ECO:0000256" key="4">
    <source>
        <dbReference type="ARBA" id="ARBA00022530"/>
    </source>
</evidence>
<dbReference type="CDD" id="cd00054">
    <property type="entry name" value="EGF_CA"/>
    <property type="match status" value="1"/>
</dbReference>
<dbReference type="CDD" id="cd03517">
    <property type="entry name" value="Link_domain_CSPGs_modules_1_3"/>
    <property type="match status" value="2"/>
</dbReference>
<evidence type="ECO:0000256" key="9">
    <source>
        <dbReference type="ARBA" id="ARBA00023157"/>
    </source>
</evidence>
<evidence type="ECO:0000259" key="20">
    <source>
        <dbReference type="PROSITE" id="PS50041"/>
    </source>
</evidence>
<protein>
    <recommendedName>
        <fullName evidence="26">Aggrecan</fullName>
    </recommendedName>
</protein>
<dbReference type="EMBL" id="JAULUE010002046">
    <property type="protein sequence ID" value="KAK5915805.1"/>
    <property type="molecule type" value="Genomic_DNA"/>
</dbReference>
<dbReference type="SMART" id="SM00409">
    <property type="entry name" value="IG"/>
    <property type="match status" value="1"/>
</dbReference>
<evidence type="ECO:0000256" key="10">
    <source>
        <dbReference type="ARBA" id="ARBA00023180"/>
    </source>
</evidence>
<comment type="similarity">
    <text evidence="2">Belongs to the aggrecan/versican proteoglycan family.</text>
</comment>
<keyword evidence="10" id="KW-0325">Glycoprotein</keyword>
<dbReference type="InterPro" id="IPR013783">
    <property type="entry name" value="Ig-like_fold"/>
</dbReference>
<feature type="region of interest" description="Disordered" evidence="17">
    <location>
        <begin position="884"/>
        <end position="905"/>
    </location>
</feature>
<dbReference type="FunFam" id="2.10.25.10:FF:000230">
    <property type="entry name" value="Delta-like protein"/>
    <property type="match status" value="1"/>
</dbReference>
<feature type="domain" description="EGF-like" evidence="19">
    <location>
        <begin position="1069"/>
        <end position="1105"/>
    </location>
</feature>
<dbReference type="InterPro" id="IPR003599">
    <property type="entry name" value="Ig_sub"/>
</dbReference>